<sequence length="181" mass="19611">MDHVVKMGESAESFQALVHLVDKDIRSLRRRGQEMLWRLIFSGVLQLAFGGPALIPVVFLSPIPLTIVCCACLAFTGILGFLSACVCSTKTLSSVLLDGGAGQQRALFPRFYFFLVFVGFCLAVATAVWGIVIVFDGDHWYHNGVMGGVGVGVGVFLALNQMLIISIIAPLLLFYLTDIVL</sequence>
<gene>
    <name evidence="2" type="ORF">BV898_19702</name>
</gene>
<evidence type="ECO:0000313" key="3">
    <source>
        <dbReference type="Proteomes" id="UP000192578"/>
    </source>
</evidence>
<dbReference type="Proteomes" id="UP000192578">
    <property type="component" value="Unassembled WGS sequence"/>
</dbReference>
<comment type="caution">
    <text evidence="2">The sequence shown here is derived from an EMBL/GenBank/DDBJ whole genome shotgun (WGS) entry which is preliminary data.</text>
</comment>
<keyword evidence="1" id="KW-0472">Membrane</keyword>
<feature type="transmembrane region" description="Helical" evidence="1">
    <location>
        <begin position="155"/>
        <end position="176"/>
    </location>
</feature>
<dbReference type="EMBL" id="MTYJ01000663">
    <property type="protein sequence ID" value="OWA55319.1"/>
    <property type="molecule type" value="Genomic_DNA"/>
</dbReference>
<organism evidence="2 3">
    <name type="scientific">Hypsibius exemplaris</name>
    <name type="common">Freshwater tardigrade</name>
    <dbReference type="NCBI Taxonomy" id="2072580"/>
    <lineage>
        <taxon>Eukaryota</taxon>
        <taxon>Metazoa</taxon>
        <taxon>Ecdysozoa</taxon>
        <taxon>Tardigrada</taxon>
        <taxon>Eutardigrada</taxon>
        <taxon>Parachela</taxon>
        <taxon>Hypsibioidea</taxon>
        <taxon>Hypsibiidae</taxon>
        <taxon>Hypsibius</taxon>
    </lineage>
</organism>
<keyword evidence="1" id="KW-0812">Transmembrane</keyword>
<reference evidence="3" key="1">
    <citation type="submission" date="2017-01" db="EMBL/GenBank/DDBJ databases">
        <title>Comparative genomics of anhydrobiosis in the tardigrade Hypsibius dujardini.</title>
        <authorList>
            <person name="Yoshida Y."/>
            <person name="Koutsovoulos G."/>
            <person name="Laetsch D."/>
            <person name="Stevens L."/>
            <person name="Kumar S."/>
            <person name="Horikawa D."/>
            <person name="Ishino K."/>
            <person name="Komine S."/>
            <person name="Tomita M."/>
            <person name="Blaxter M."/>
            <person name="Arakawa K."/>
        </authorList>
    </citation>
    <scope>NUCLEOTIDE SEQUENCE [LARGE SCALE GENOMIC DNA]</scope>
    <source>
        <strain evidence="3">Z151</strain>
    </source>
</reference>
<dbReference type="AlphaFoldDB" id="A0A9X6NLD4"/>
<keyword evidence="1" id="KW-1133">Transmembrane helix</keyword>
<dbReference type="OrthoDB" id="10066804at2759"/>
<feature type="transmembrane region" description="Helical" evidence="1">
    <location>
        <begin position="111"/>
        <end position="135"/>
    </location>
</feature>
<evidence type="ECO:0000313" key="2">
    <source>
        <dbReference type="EMBL" id="OWA55319.1"/>
    </source>
</evidence>
<feature type="transmembrane region" description="Helical" evidence="1">
    <location>
        <begin position="65"/>
        <end position="87"/>
    </location>
</feature>
<feature type="transmembrane region" description="Helical" evidence="1">
    <location>
        <begin position="36"/>
        <end position="59"/>
    </location>
</feature>
<name>A0A9X6NLD4_HYPEX</name>
<proteinExistence type="predicted"/>
<protein>
    <submittedName>
        <fullName evidence="2">Uncharacterized protein</fullName>
    </submittedName>
</protein>
<evidence type="ECO:0000256" key="1">
    <source>
        <dbReference type="SAM" id="Phobius"/>
    </source>
</evidence>
<accession>A0A9X6NLD4</accession>
<keyword evidence="3" id="KW-1185">Reference proteome</keyword>